<evidence type="ECO:0008006" key="3">
    <source>
        <dbReference type="Google" id="ProtNLM"/>
    </source>
</evidence>
<dbReference type="RefSeq" id="WP_123889501.1">
    <property type="nucleotide sequence ID" value="NZ_RKKU01000010.1"/>
</dbReference>
<evidence type="ECO:0000313" key="1">
    <source>
        <dbReference type="EMBL" id="ROZ84746.1"/>
    </source>
</evidence>
<sequence length="162" mass="18157">MSPDVIALFNRCSSFWSQRLASLLVVLAVTSLTACALVPQVDSSLTFDASDESIYGLVRRDGELSERRIRLVGGAERWQLLDQTDDGRWVDVTCTEHCLLAVASPDEVQRILRNKAMSDESARCMHNIAFAICRITNRGTSARRYLLVALEQRVGIQLRAMR</sequence>
<keyword evidence="2" id="KW-1185">Reference proteome</keyword>
<organism evidence="1 2">
    <name type="scientific">Pseudomonas neustonica</name>
    <dbReference type="NCBI Taxonomy" id="2487346"/>
    <lineage>
        <taxon>Bacteria</taxon>
        <taxon>Pseudomonadati</taxon>
        <taxon>Pseudomonadota</taxon>
        <taxon>Gammaproteobacteria</taxon>
        <taxon>Pseudomonadales</taxon>
        <taxon>Pseudomonadaceae</taxon>
        <taxon>Pseudomonas</taxon>
    </lineage>
</organism>
<accession>A0ABX9XHW8</accession>
<protein>
    <recommendedName>
        <fullName evidence="3">Lipoprotein</fullName>
    </recommendedName>
</protein>
<dbReference type="Proteomes" id="UP000275199">
    <property type="component" value="Unassembled WGS sequence"/>
</dbReference>
<gene>
    <name evidence="1" type="ORF">EF096_10140</name>
</gene>
<name>A0ABX9XHW8_9PSED</name>
<evidence type="ECO:0000313" key="2">
    <source>
        <dbReference type="Proteomes" id="UP000275199"/>
    </source>
</evidence>
<comment type="caution">
    <text evidence="1">The sequence shown here is derived from an EMBL/GenBank/DDBJ whole genome shotgun (WGS) entry which is preliminary data.</text>
</comment>
<reference evidence="1 2" key="1">
    <citation type="submission" date="2018-11" db="EMBL/GenBank/DDBJ databases">
        <authorList>
            <person name="Jang G.I."/>
            <person name="Hwang C.Y."/>
        </authorList>
    </citation>
    <scope>NUCLEOTIDE SEQUENCE [LARGE SCALE GENOMIC DNA]</scope>
    <source>
        <strain evidence="1 2">SSM26</strain>
    </source>
</reference>
<proteinExistence type="predicted"/>
<dbReference type="EMBL" id="RKKU01000010">
    <property type="protein sequence ID" value="ROZ84746.1"/>
    <property type="molecule type" value="Genomic_DNA"/>
</dbReference>